<reference evidence="1 2" key="1">
    <citation type="submission" date="2014-04" db="EMBL/GenBank/DDBJ databases">
        <authorList>
            <consortium name="DOE Joint Genome Institute"/>
            <person name="Kuo A."/>
            <person name="Kohler A."/>
            <person name="Costa M.D."/>
            <person name="Nagy L.G."/>
            <person name="Floudas D."/>
            <person name="Copeland A."/>
            <person name="Barry K.W."/>
            <person name="Cichocki N."/>
            <person name="Veneault-Fourrey C."/>
            <person name="LaButti K."/>
            <person name="Lindquist E.A."/>
            <person name="Lipzen A."/>
            <person name="Lundell T."/>
            <person name="Morin E."/>
            <person name="Murat C."/>
            <person name="Sun H."/>
            <person name="Tunlid A."/>
            <person name="Henrissat B."/>
            <person name="Grigoriev I.V."/>
            <person name="Hibbett D.S."/>
            <person name="Martin F."/>
            <person name="Nordberg H.P."/>
            <person name="Cantor M.N."/>
            <person name="Hua S.X."/>
        </authorList>
    </citation>
    <scope>NUCLEOTIDE SEQUENCE [LARGE SCALE GENOMIC DNA]</scope>
    <source>
        <strain evidence="1 2">441</strain>
    </source>
</reference>
<dbReference type="EMBL" id="KN833862">
    <property type="protein sequence ID" value="KIK16283.1"/>
    <property type="molecule type" value="Genomic_DNA"/>
</dbReference>
<protein>
    <submittedName>
        <fullName evidence="1">Uncharacterized protein</fullName>
    </submittedName>
</protein>
<name>A0A0C9Z8R4_9AGAM</name>
<proteinExistence type="predicted"/>
<gene>
    <name evidence="1" type="ORF">PISMIDRAFT_686448</name>
</gene>
<keyword evidence="2" id="KW-1185">Reference proteome</keyword>
<evidence type="ECO:0000313" key="1">
    <source>
        <dbReference type="EMBL" id="KIK16283.1"/>
    </source>
</evidence>
<dbReference type="HOGENOM" id="CLU_2334461_0_0_1"/>
<sequence length="98" mass="11014">MKCRFVLSLCRVCPQFHSFPFSKRAFRLAPGPYPWWLYVQLTHQPLLGLAFQGKYQQLSNDPYARTGRTAPGAVSISLSNVSMTSGDISLLALARYNC</sequence>
<evidence type="ECO:0000313" key="2">
    <source>
        <dbReference type="Proteomes" id="UP000054018"/>
    </source>
</evidence>
<organism evidence="1 2">
    <name type="scientific">Pisolithus microcarpus 441</name>
    <dbReference type="NCBI Taxonomy" id="765257"/>
    <lineage>
        <taxon>Eukaryota</taxon>
        <taxon>Fungi</taxon>
        <taxon>Dikarya</taxon>
        <taxon>Basidiomycota</taxon>
        <taxon>Agaricomycotina</taxon>
        <taxon>Agaricomycetes</taxon>
        <taxon>Agaricomycetidae</taxon>
        <taxon>Boletales</taxon>
        <taxon>Sclerodermatineae</taxon>
        <taxon>Pisolithaceae</taxon>
        <taxon>Pisolithus</taxon>
    </lineage>
</organism>
<dbReference type="Proteomes" id="UP000054018">
    <property type="component" value="Unassembled WGS sequence"/>
</dbReference>
<dbReference type="AlphaFoldDB" id="A0A0C9Z8R4"/>
<accession>A0A0C9Z8R4</accession>
<reference evidence="2" key="2">
    <citation type="submission" date="2015-01" db="EMBL/GenBank/DDBJ databases">
        <title>Evolutionary Origins and Diversification of the Mycorrhizal Mutualists.</title>
        <authorList>
            <consortium name="DOE Joint Genome Institute"/>
            <consortium name="Mycorrhizal Genomics Consortium"/>
            <person name="Kohler A."/>
            <person name="Kuo A."/>
            <person name="Nagy L.G."/>
            <person name="Floudas D."/>
            <person name="Copeland A."/>
            <person name="Barry K.W."/>
            <person name="Cichocki N."/>
            <person name="Veneault-Fourrey C."/>
            <person name="LaButti K."/>
            <person name="Lindquist E.A."/>
            <person name="Lipzen A."/>
            <person name="Lundell T."/>
            <person name="Morin E."/>
            <person name="Murat C."/>
            <person name="Riley R."/>
            <person name="Ohm R."/>
            <person name="Sun H."/>
            <person name="Tunlid A."/>
            <person name="Henrissat B."/>
            <person name="Grigoriev I.V."/>
            <person name="Hibbett D.S."/>
            <person name="Martin F."/>
        </authorList>
    </citation>
    <scope>NUCLEOTIDE SEQUENCE [LARGE SCALE GENOMIC DNA]</scope>
    <source>
        <strain evidence="2">441</strain>
    </source>
</reference>